<proteinExistence type="predicted"/>
<organism evidence="1 2">
    <name type="scientific">Desulfosarcina ovata subsp. ovata</name>
    <dbReference type="NCBI Taxonomy" id="2752305"/>
    <lineage>
        <taxon>Bacteria</taxon>
        <taxon>Pseudomonadati</taxon>
        <taxon>Thermodesulfobacteriota</taxon>
        <taxon>Desulfobacteria</taxon>
        <taxon>Desulfobacterales</taxon>
        <taxon>Desulfosarcinaceae</taxon>
        <taxon>Desulfosarcina</taxon>
    </lineage>
</organism>
<dbReference type="AlphaFoldDB" id="A0A5K8AEC1"/>
<dbReference type="EMBL" id="AP021879">
    <property type="protein sequence ID" value="BBO90334.1"/>
    <property type="molecule type" value="Genomic_DNA"/>
</dbReference>
<dbReference type="Proteomes" id="UP000422108">
    <property type="component" value="Chromosome"/>
</dbReference>
<sequence length="146" mass="17163">MSMEIPSIHLRHLWQRFQQTLETEAAEQFLSLLLNIMRLMFAIDHDYRENIRKFDGRYQFNSKDGKMTVGAIFSDGRLEVEERVIDNPHITVSFRDGRTLFNFLLAPKQDILGSMLRQDVQTDGNLNYLYRFGFLAKQLQLMMTPG</sequence>
<evidence type="ECO:0000313" key="1">
    <source>
        <dbReference type="EMBL" id="BBO90334.1"/>
    </source>
</evidence>
<protein>
    <recommendedName>
        <fullName evidence="3">SCP2 domain-containing protein</fullName>
    </recommendedName>
</protein>
<evidence type="ECO:0000313" key="2">
    <source>
        <dbReference type="Proteomes" id="UP000422108"/>
    </source>
</evidence>
<gene>
    <name evidence="1" type="ORF">DSCOOX_35140</name>
</gene>
<keyword evidence="2" id="KW-1185">Reference proteome</keyword>
<dbReference type="Gene3D" id="3.30.1050.10">
    <property type="entry name" value="SCP2 sterol-binding domain"/>
    <property type="match status" value="1"/>
</dbReference>
<evidence type="ECO:0008006" key="3">
    <source>
        <dbReference type="Google" id="ProtNLM"/>
    </source>
</evidence>
<name>A0A5K8AEC1_9BACT</name>
<reference evidence="1 2" key="1">
    <citation type="submission" date="2019-11" db="EMBL/GenBank/DDBJ databases">
        <title>Comparative genomics of hydrocarbon-degrading Desulfosarcina strains.</title>
        <authorList>
            <person name="Watanabe M."/>
            <person name="Kojima H."/>
            <person name="Fukui M."/>
        </authorList>
    </citation>
    <scope>NUCLEOTIDE SEQUENCE [LARGE SCALE GENOMIC DNA]</scope>
    <source>
        <strain evidence="2">oXyS1</strain>
    </source>
</reference>
<dbReference type="InterPro" id="IPR036527">
    <property type="entry name" value="SCP2_sterol-bd_dom_sf"/>
</dbReference>
<accession>A0A5K8AEC1</accession>